<dbReference type="PANTHER" id="PTHR30097">
    <property type="entry name" value="CATION EFFLUX SYSTEM PROTEIN CUSB"/>
    <property type="match status" value="1"/>
</dbReference>
<gene>
    <name evidence="7" type="ordered locus">Sinac_0166</name>
</gene>
<dbReference type="GO" id="GO:0022857">
    <property type="term" value="F:transmembrane transporter activity"/>
    <property type="evidence" value="ECO:0007669"/>
    <property type="project" value="InterPro"/>
</dbReference>
<dbReference type="InterPro" id="IPR006143">
    <property type="entry name" value="RND_pump_MFP"/>
</dbReference>
<keyword evidence="8" id="KW-1185">Reference proteome</keyword>
<evidence type="ECO:0000256" key="4">
    <source>
        <dbReference type="SAM" id="MobiDB-lite"/>
    </source>
</evidence>
<reference evidence="7 8" key="1">
    <citation type="submission" date="2012-02" db="EMBL/GenBank/DDBJ databases">
        <title>Complete sequence of chromosome of Singulisphaera acidiphila DSM 18658.</title>
        <authorList>
            <consortium name="US DOE Joint Genome Institute (JGI-PGF)"/>
            <person name="Lucas S."/>
            <person name="Copeland A."/>
            <person name="Lapidus A."/>
            <person name="Glavina del Rio T."/>
            <person name="Dalin E."/>
            <person name="Tice H."/>
            <person name="Bruce D."/>
            <person name="Goodwin L."/>
            <person name="Pitluck S."/>
            <person name="Peters L."/>
            <person name="Ovchinnikova G."/>
            <person name="Chertkov O."/>
            <person name="Kyrpides N."/>
            <person name="Mavromatis K."/>
            <person name="Ivanova N."/>
            <person name="Brettin T."/>
            <person name="Detter J.C."/>
            <person name="Han C."/>
            <person name="Larimer F."/>
            <person name="Land M."/>
            <person name="Hauser L."/>
            <person name="Markowitz V."/>
            <person name="Cheng J.-F."/>
            <person name="Hugenholtz P."/>
            <person name="Woyke T."/>
            <person name="Wu D."/>
            <person name="Tindall B."/>
            <person name="Pomrenke H."/>
            <person name="Brambilla E."/>
            <person name="Klenk H.-P."/>
            <person name="Eisen J.A."/>
        </authorList>
    </citation>
    <scope>NUCLEOTIDE SEQUENCE [LARGE SCALE GENOMIC DNA]</scope>
    <source>
        <strain evidence="8">ATCC BAA-1392 / DSM 18658 / VKM B-2454 / MOB10</strain>
    </source>
</reference>
<dbReference type="KEGG" id="saci:Sinac_0166"/>
<organism evidence="7 8">
    <name type="scientific">Singulisphaera acidiphila (strain ATCC BAA-1392 / DSM 18658 / VKM B-2454 / MOB10)</name>
    <dbReference type="NCBI Taxonomy" id="886293"/>
    <lineage>
        <taxon>Bacteria</taxon>
        <taxon>Pseudomonadati</taxon>
        <taxon>Planctomycetota</taxon>
        <taxon>Planctomycetia</taxon>
        <taxon>Isosphaerales</taxon>
        <taxon>Isosphaeraceae</taxon>
        <taxon>Singulisphaera</taxon>
    </lineage>
</organism>
<dbReference type="PANTHER" id="PTHR30097:SF4">
    <property type="entry name" value="SLR6042 PROTEIN"/>
    <property type="match status" value="1"/>
</dbReference>
<evidence type="ECO:0000256" key="2">
    <source>
        <dbReference type="ARBA" id="ARBA00022448"/>
    </source>
</evidence>
<dbReference type="Gene3D" id="2.40.420.20">
    <property type="match status" value="1"/>
</dbReference>
<dbReference type="Gene3D" id="2.40.50.100">
    <property type="match status" value="1"/>
</dbReference>
<dbReference type="OrthoDB" id="5503043at2"/>
<evidence type="ECO:0000256" key="1">
    <source>
        <dbReference type="ARBA" id="ARBA00009477"/>
    </source>
</evidence>
<dbReference type="SUPFAM" id="SSF111369">
    <property type="entry name" value="HlyD-like secretion proteins"/>
    <property type="match status" value="1"/>
</dbReference>
<dbReference type="Pfam" id="PF25967">
    <property type="entry name" value="RND-MFP_C"/>
    <property type="match status" value="1"/>
</dbReference>
<dbReference type="InterPro" id="IPR051909">
    <property type="entry name" value="MFP_Cation_Efflux"/>
</dbReference>
<protein>
    <submittedName>
        <fullName evidence="7">RND family efflux transporter, MFP subunit</fullName>
    </submittedName>
</protein>
<dbReference type="HOGENOM" id="CLU_054757_0_0_0"/>
<dbReference type="Gene3D" id="1.10.287.470">
    <property type="entry name" value="Helix hairpin bin"/>
    <property type="match status" value="1"/>
</dbReference>
<comment type="similarity">
    <text evidence="1">Belongs to the membrane fusion protein (MFP) (TC 8.A.1) family.</text>
</comment>
<proteinExistence type="inferred from homology"/>
<dbReference type="AlphaFoldDB" id="L0D7K1"/>
<feature type="compositionally biased region" description="Low complexity" evidence="4">
    <location>
        <begin position="30"/>
        <end position="40"/>
    </location>
</feature>
<dbReference type="STRING" id="886293.Sinac_0166"/>
<feature type="chain" id="PRO_5003940657" evidence="5">
    <location>
        <begin position="32"/>
        <end position="416"/>
    </location>
</feature>
<evidence type="ECO:0000313" key="8">
    <source>
        <dbReference type="Proteomes" id="UP000010798"/>
    </source>
</evidence>
<accession>L0D7K1</accession>
<dbReference type="Proteomes" id="UP000010798">
    <property type="component" value="Chromosome"/>
</dbReference>
<dbReference type="NCBIfam" id="TIGR01730">
    <property type="entry name" value="RND_mfp"/>
    <property type="match status" value="1"/>
</dbReference>
<sequence>MYQRWWMPRIPLPAWVMAVAAIVTVPGCQPAASSPTASTTKPPPPVSFKPPTEAELTTIVLTPEAEERLGIRLAAIERKPMPRTTVYGGEVVIPPGRLVSVSSPFTGTLSVPPGSGFPTPGSPVTEGQPIFVLVPILSPEARATMAPMLIEAEGQIKQGKESLNIAKVNLNRAENLVRDKLGGTAALVDAKAQFDLAQATLKAAEDRRAILAKVASDAETGTMHTQKINAPAHGTLQNLHARPGQKVAAGAILFDIASLDPVWIKVPVYVGDLERIATDKAAEVGGLAGTPGAATRPATPVTAPPSGDPLAATVNLFYEAVNKENTLRPGQRVGVTLPLQGEDESLVIPLAALLRDIHGNTWVYENNGPHSYARRRVSVDRVVNSLAALTSGPKPGAQVVTDGAAELFGTEFGVGK</sequence>
<dbReference type="EMBL" id="CP003364">
    <property type="protein sequence ID" value="AGA24621.1"/>
    <property type="molecule type" value="Genomic_DNA"/>
</dbReference>
<evidence type="ECO:0000256" key="5">
    <source>
        <dbReference type="SAM" id="SignalP"/>
    </source>
</evidence>
<feature type="signal peptide" evidence="5">
    <location>
        <begin position="1"/>
        <end position="31"/>
    </location>
</feature>
<evidence type="ECO:0000313" key="7">
    <source>
        <dbReference type="EMBL" id="AGA24621.1"/>
    </source>
</evidence>
<dbReference type="InterPro" id="IPR058627">
    <property type="entry name" value="MdtA-like_C"/>
</dbReference>
<dbReference type="GO" id="GO:0015679">
    <property type="term" value="P:plasma membrane copper ion transport"/>
    <property type="evidence" value="ECO:0007669"/>
    <property type="project" value="TreeGrafter"/>
</dbReference>
<evidence type="ECO:0000256" key="3">
    <source>
        <dbReference type="SAM" id="Coils"/>
    </source>
</evidence>
<keyword evidence="5" id="KW-0732">Signal</keyword>
<dbReference type="Gene3D" id="2.40.30.170">
    <property type="match status" value="1"/>
</dbReference>
<feature type="coiled-coil region" evidence="3">
    <location>
        <begin position="156"/>
        <end position="207"/>
    </location>
</feature>
<keyword evidence="2" id="KW-0813">Transport</keyword>
<dbReference type="GO" id="GO:0030313">
    <property type="term" value="C:cell envelope"/>
    <property type="evidence" value="ECO:0007669"/>
    <property type="project" value="TreeGrafter"/>
</dbReference>
<dbReference type="RefSeq" id="WP_015243806.1">
    <property type="nucleotide sequence ID" value="NC_019892.1"/>
</dbReference>
<feature type="domain" description="Multidrug resistance protein MdtA-like C-terminal permuted SH3" evidence="6">
    <location>
        <begin position="346"/>
        <end position="404"/>
    </location>
</feature>
<name>L0D7K1_SINAD</name>
<evidence type="ECO:0000259" key="6">
    <source>
        <dbReference type="Pfam" id="PF25967"/>
    </source>
</evidence>
<dbReference type="GO" id="GO:0016020">
    <property type="term" value="C:membrane"/>
    <property type="evidence" value="ECO:0007669"/>
    <property type="project" value="InterPro"/>
</dbReference>
<keyword evidence="3" id="KW-0175">Coiled coil</keyword>
<dbReference type="GO" id="GO:0060003">
    <property type="term" value="P:copper ion export"/>
    <property type="evidence" value="ECO:0007669"/>
    <property type="project" value="TreeGrafter"/>
</dbReference>
<feature type="region of interest" description="Disordered" evidence="4">
    <location>
        <begin position="30"/>
        <end position="51"/>
    </location>
</feature>
<dbReference type="eggNOG" id="COG0845">
    <property type="taxonomic scope" value="Bacteria"/>
</dbReference>